<dbReference type="EMBL" id="GBRH01191437">
    <property type="protein sequence ID" value="JAE06459.1"/>
    <property type="molecule type" value="Transcribed_RNA"/>
</dbReference>
<evidence type="ECO:0000313" key="1">
    <source>
        <dbReference type="EMBL" id="JAE06459.1"/>
    </source>
</evidence>
<organism evidence="1">
    <name type="scientific">Arundo donax</name>
    <name type="common">Giant reed</name>
    <name type="synonym">Donax arundinaceus</name>
    <dbReference type="NCBI Taxonomy" id="35708"/>
    <lineage>
        <taxon>Eukaryota</taxon>
        <taxon>Viridiplantae</taxon>
        <taxon>Streptophyta</taxon>
        <taxon>Embryophyta</taxon>
        <taxon>Tracheophyta</taxon>
        <taxon>Spermatophyta</taxon>
        <taxon>Magnoliopsida</taxon>
        <taxon>Liliopsida</taxon>
        <taxon>Poales</taxon>
        <taxon>Poaceae</taxon>
        <taxon>PACMAD clade</taxon>
        <taxon>Arundinoideae</taxon>
        <taxon>Arundineae</taxon>
        <taxon>Arundo</taxon>
    </lineage>
</organism>
<protein>
    <submittedName>
        <fullName evidence="1">Uncharacterized protein</fullName>
    </submittedName>
</protein>
<sequence>MIAPSSWSSMRRASQGKV</sequence>
<reference evidence="1" key="1">
    <citation type="submission" date="2014-09" db="EMBL/GenBank/DDBJ databases">
        <authorList>
            <person name="Magalhaes I.L.F."/>
            <person name="Oliveira U."/>
            <person name="Santos F.R."/>
            <person name="Vidigal T.H.D.A."/>
            <person name="Brescovit A.D."/>
            <person name="Santos A.J."/>
        </authorList>
    </citation>
    <scope>NUCLEOTIDE SEQUENCE</scope>
    <source>
        <tissue evidence="1">Shoot tissue taken approximately 20 cm above the soil surface</tissue>
    </source>
</reference>
<reference evidence="1" key="2">
    <citation type="journal article" date="2015" name="Data Brief">
        <title>Shoot transcriptome of the giant reed, Arundo donax.</title>
        <authorList>
            <person name="Barrero R.A."/>
            <person name="Guerrero F.D."/>
            <person name="Moolhuijzen P."/>
            <person name="Goolsby J.A."/>
            <person name="Tidwell J."/>
            <person name="Bellgard S.E."/>
            <person name="Bellgard M.I."/>
        </authorList>
    </citation>
    <scope>NUCLEOTIDE SEQUENCE</scope>
    <source>
        <tissue evidence="1">Shoot tissue taken approximately 20 cm above the soil surface</tissue>
    </source>
</reference>
<proteinExistence type="predicted"/>
<dbReference type="AlphaFoldDB" id="A0A0A9F5H1"/>
<name>A0A0A9F5H1_ARUDO</name>
<accession>A0A0A9F5H1</accession>